<dbReference type="KEGG" id="euc:EC1_13970"/>
<evidence type="ECO:0000313" key="1">
    <source>
        <dbReference type="EMBL" id="CBK88792.1"/>
    </source>
</evidence>
<accession>D4JF20</accession>
<reference evidence="1 2" key="1">
    <citation type="submission" date="2010-03" db="EMBL/GenBank/DDBJ databases">
        <title>The genome sequence of Eubacterium cylindroides T2-87.</title>
        <authorList>
            <consortium name="metaHIT consortium -- http://www.metahit.eu/"/>
            <person name="Pajon A."/>
            <person name="Turner K."/>
            <person name="Parkhill J."/>
            <person name="Duncan S."/>
            <person name="Flint H."/>
        </authorList>
    </citation>
    <scope>NUCLEOTIDE SEQUENCE [LARGE SCALE GENOMIC DNA]</scope>
    <source>
        <strain evidence="1 2">T2-87</strain>
    </source>
</reference>
<protein>
    <submittedName>
        <fullName evidence="1">Uncharacterized protein</fullName>
    </submittedName>
</protein>
<proteinExistence type="predicted"/>
<dbReference type="EMBL" id="FP929041">
    <property type="protein sequence ID" value="CBK88792.1"/>
    <property type="molecule type" value="Genomic_DNA"/>
</dbReference>
<gene>
    <name evidence="1" type="ORF">EC1_13970</name>
</gene>
<sequence length="32" mass="3625">MEFERFIGKTLEDALAQAAQAKGVEKKNFIIQ</sequence>
<evidence type="ECO:0000313" key="2">
    <source>
        <dbReference type="Proteomes" id="UP000008801"/>
    </source>
</evidence>
<reference evidence="1 2" key="2">
    <citation type="submission" date="2010-03" db="EMBL/GenBank/DDBJ databases">
        <authorList>
            <person name="Pajon A."/>
        </authorList>
    </citation>
    <scope>NUCLEOTIDE SEQUENCE [LARGE SCALE GENOMIC DNA]</scope>
    <source>
        <strain evidence="1 2">T2-87</strain>
    </source>
</reference>
<dbReference type="Proteomes" id="UP000008801">
    <property type="component" value="Chromosome"/>
</dbReference>
<name>D4JF20_9FIRM</name>
<dbReference type="HOGENOM" id="CLU_3389528_0_0_9"/>
<dbReference type="AlphaFoldDB" id="D4JF20"/>
<organism evidence="1 2">
    <name type="scientific">Faecalitalea cylindroides T2-87</name>
    <dbReference type="NCBI Taxonomy" id="717960"/>
    <lineage>
        <taxon>Bacteria</taxon>
        <taxon>Bacillati</taxon>
        <taxon>Bacillota</taxon>
        <taxon>Erysipelotrichia</taxon>
        <taxon>Erysipelotrichales</taxon>
        <taxon>Erysipelotrichaceae</taxon>
        <taxon>Faecalitalea</taxon>
    </lineage>
</organism>